<organism evidence="2 3">
    <name type="scientific">Granulosicoccus antarcticus IMCC3135</name>
    <dbReference type="NCBI Taxonomy" id="1192854"/>
    <lineage>
        <taxon>Bacteria</taxon>
        <taxon>Pseudomonadati</taxon>
        <taxon>Pseudomonadota</taxon>
        <taxon>Gammaproteobacteria</taxon>
        <taxon>Chromatiales</taxon>
        <taxon>Granulosicoccaceae</taxon>
        <taxon>Granulosicoccus</taxon>
    </lineage>
</organism>
<proteinExistence type="predicted"/>
<name>A0A2Z2NJD5_9GAMM</name>
<dbReference type="GO" id="GO:0016757">
    <property type="term" value="F:glycosyltransferase activity"/>
    <property type="evidence" value="ECO:0007669"/>
    <property type="project" value="InterPro"/>
</dbReference>
<dbReference type="Pfam" id="PF03016">
    <property type="entry name" value="Exostosin_GT47"/>
    <property type="match status" value="1"/>
</dbReference>
<dbReference type="Proteomes" id="UP000250079">
    <property type="component" value="Chromosome"/>
</dbReference>
<dbReference type="AlphaFoldDB" id="A0A2Z2NJD5"/>
<accession>A0A2Z2NJD5</accession>
<evidence type="ECO:0000259" key="1">
    <source>
        <dbReference type="Pfam" id="PF03016"/>
    </source>
</evidence>
<reference evidence="2 3" key="1">
    <citation type="submission" date="2016-12" db="EMBL/GenBank/DDBJ databases">
        <authorList>
            <person name="Song W.-J."/>
            <person name="Kurnit D.M."/>
        </authorList>
    </citation>
    <scope>NUCLEOTIDE SEQUENCE [LARGE SCALE GENOMIC DNA]</scope>
    <source>
        <strain evidence="2 3">IMCC3135</strain>
    </source>
</reference>
<evidence type="ECO:0000313" key="2">
    <source>
        <dbReference type="EMBL" id="ASJ71289.1"/>
    </source>
</evidence>
<dbReference type="RefSeq" id="WP_088916747.1">
    <property type="nucleotide sequence ID" value="NZ_CP018632.1"/>
</dbReference>
<dbReference type="EMBL" id="CP018632">
    <property type="protein sequence ID" value="ASJ71289.1"/>
    <property type="molecule type" value="Genomic_DNA"/>
</dbReference>
<sequence length="317" mass="36309">MKILLTSAYDRHTGLDALCAYAPMDTVGKHQICADAEEADAILFVENTQFDDLFFSQLMHHPHVERYPGKVFMYNEMDRPWDILPGLYCCLSKRHIDTARHRACAYLYSPNPYVSDVYSEDRETPYLYSFMGSMSHACRRPIMRLKHPDGLVRDTSDFNVWNSDETEMKIRGREYARTISSSQFVLCPRGIGTSSIRLYETLEAGRVPVIISDLWTPPSETDWSFAIQVEERRVSSIPGLLSSLANEAHDRGEEARQAWLASYAPDKLFSTVGDSLESLLQSDHGHRHRRPGRHLNKWLASGELFTRTAAQRLRGHH</sequence>
<feature type="domain" description="Exostosin GT47" evidence="1">
    <location>
        <begin position="118"/>
        <end position="243"/>
    </location>
</feature>
<keyword evidence="3" id="KW-1185">Reference proteome</keyword>
<gene>
    <name evidence="2" type="ORF">IMCC3135_05885</name>
</gene>
<dbReference type="OrthoDB" id="5291101at2"/>
<protein>
    <recommendedName>
        <fullName evidence="1">Exostosin GT47 domain-containing protein</fullName>
    </recommendedName>
</protein>
<dbReference type="KEGG" id="gai:IMCC3135_05885"/>
<dbReference type="InterPro" id="IPR004263">
    <property type="entry name" value="Exostosin"/>
</dbReference>
<dbReference type="PANTHER" id="PTHR11062">
    <property type="entry name" value="EXOSTOSIN HEPARAN SULFATE GLYCOSYLTRANSFERASE -RELATED"/>
    <property type="match status" value="1"/>
</dbReference>
<evidence type="ECO:0000313" key="3">
    <source>
        <dbReference type="Proteomes" id="UP000250079"/>
    </source>
</evidence>
<dbReference type="InterPro" id="IPR040911">
    <property type="entry name" value="Exostosin_GT47"/>
</dbReference>